<dbReference type="EMBL" id="OY288114">
    <property type="protein sequence ID" value="CAJ0865460.1"/>
    <property type="molecule type" value="Genomic_DNA"/>
</dbReference>
<dbReference type="GO" id="GO:0030527">
    <property type="term" value="F:structural constituent of chromatin"/>
    <property type="evidence" value="ECO:0007669"/>
    <property type="project" value="InterPro"/>
</dbReference>
<evidence type="ECO:0000256" key="5">
    <source>
        <dbReference type="ARBA" id="ARBA00023163"/>
    </source>
</evidence>
<dbReference type="PROSITE" id="PS00045">
    <property type="entry name" value="HISTONE_LIKE"/>
    <property type="match status" value="1"/>
</dbReference>
<evidence type="ECO:0000256" key="4">
    <source>
        <dbReference type="ARBA" id="ARBA00023125"/>
    </source>
</evidence>
<dbReference type="InterPro" id="IPR000119">
    <property type="entry name" value="Hist_DNA-bd"/>
</dbReference>
<evidence type="ECO:0000256" key="2">
    <source>
        <dbReference type="ARBA" id="ARBA00022845"/>
    </source>
</evidence>
<keyword evidence="2" id="KW-0810">Translation regulation</keyword>
<dbReference type="GO" id="GO:0005829">
    <property type="term" value="C:cytosol"/>
    <property type="evidence" value="ECO:0007669"/>
    <property type="project" value="TreeGrafter"/>
</dbReference>
<proteinExistence type="predicted"/>
<dbReference type="Pfam" id="PF00216">
    <property type="entry name" value="Bac_DNA_binding"/>
    <property type="match status" value="1"/>
</dbReference>
<dbReference type="GO" id="GO:0009893">
    <property type="term" value="P:positive regulation of metabolic process"/>
    <property type="evidence" value="ECO:0007669"/>
    <property type="project" value="UniProtKB-ARBA"/>
</dbReference>
<keyword evidence="6" id="KW-0233">DNA recombination</keyword>
<dbReference type="InterPro" id="IPR005684">
    <property type="entry name" value="IHF_alpha"/>
</dbReference>
<keyword evidence="3" id="KW-0805">Transcription regulation</keyword>
<organism evidence="8">
    <name type="scientific">freshwater sediment metagenome</name>
    <dbReference type="NCBI Taxonomy" id="556182"/>
    <lineage>
        <taxon>unclassified sequences</taxon>
        <taxon>metagenomes</taxon>
        <taxon>ecological metagenomes</taxon>
    </lineage>
</organism>
<protein>
    <recommendedName>
        <fullName evidence="1">Integration host factor subunit alpha</fullName>
    </recommendedName>
</protein>
<name>A0AA48M1J4_9ZZZZ</name>
<dbReference type="InterPro" id="IPR010992">
    <property type="entry name" value="IHF-like_DNA-bd_dom_sf"/>
</dbReference>
<dbReference type="GO" id="GO:0003677">
    <property type="term" value="F:DNA binding"/>
    <property type="evidence" value="ECO:0007669"/>
    <property type="project" value="UniProtKB-KW"/>
</dbReference>
<sequence>MTQSRLSPNEVSLSSEELRTVTRADLAEAVHRHTGLGRADCAKYVEMVLDEIFEAIVTRDDVKLSSFGAFQIRAKRERQGRNPKTGKEAKITARLVVTFKPSNVLRARVNSDFKVPAPPPKAARKANGAAKLNGAGEAADSHGLPGLSVKAKHNGLGASR</sequence>
<dbReference type="GO" id="GO:0006355">
    <property type="term" value="P:regulation of DNA-templated transcription"/>
    <property type="evidence" value="ECO:0007669"/>
    <property type="project" value="InterPro"/>
</dbReference>
<evidence type="ECO:0000256" key="1">
    <source>
        <dbReference type="ARBA" id="ARBA00018329"/>
    </source>
</evidence>
<keyword evidence="4" id="KW-0238">DNA-binding</keyword>
<dbReference type="PANTHER" id="PTHR33175">
    <property type="entry name" value="DNA-BINDING PROTEIN HU"/>
    <property type="match status" value="1"/>
</dbReference>
<dbReference type="PRINTS" id="PR01727">
    <property type="entry name" value="DNABINDINGHU"/>
</dbReference>
<evidence type="ECO:0000256" key="6">
    <source>
        <dbReference type="ARBA" id="ARBA00023172"/>
    </source>
</evidence>
<accession>A0AA48M1J4</accession>
<gene>
    <name evidence="8" type="ORF">AMST5_01769</name>
</gene>
<evidence type="ECO:0000256" key="7">
    <source>
        <dbReference type="SAM" id="MobiDB-lite"/>
    </source>
</evidence>
<dbReference type="GO" id="GO:0006310">
    <property type="term" value="P:DNA recombination"/>
    <property type="evidence" value="ECO:0007669"/>
    <property type="project" value="UniProtKB-KW"/>
</dbReference>
<evidence type="ECO:0000313" key="8">
    <source>
        <dbReference type="EMBL" id="CAJ0865460.1"/>
    </source>
</evidence>
<evidence type="ECO:0000256" key="3">
    <source>
        <dbReference type="ARBA" id="ARBA00023015"/>
    </source>
</evidence>
<dbReference type="AlphaFoldDB" id="A0AA48M1J4"/>
<dbReference type="NCBIfam" id="NF001401">
    <property type="entry name" value="PRK00285.1"/>
    <property type="match status" value="1"/>
</dbReference>
<feature type="region of interest" description="Disordered" evidence="7">
    <location>
        <begin position="112"/>
        <end position="160"/>
    </location>
</feature>
<dbReference type="InterPro" id="IPR020816">
    <property type="entry name" value="Histone-like_DNA-bd_CS"/>
</dbReference>
<dbReference type="Gene3D" id="4.10.520.10">
    <property type="entry name" value="IHF-like DNA-binding proteins"/>
    <property type="match status" value="1"/>
</dbReference>
<dbReference type="GO" id="GO:0006417">
    <property type="term" value="P:regulation of translation"/>
    <property type="evidence" value="ECO:0007669"/>
    <property type="project" value="UniProtKB-KW"/>
</dbReference>
<keyword evidence="5" id="KW-0804">Transcription</keyword>
<dbReference type="SUPFAM" id="SSF47729">
    <property type="entry name" value="IHF-like DNA-binding proteins"/>
    <property type="match status" value="1"/>
</dbReference>
<feature type="compositionally biased region" description="Low complexity" evidence="7">
    <location>
        <begin position="125"/>
        <end position="138"/>
    </location>
</feature>
<dbReference type="PANTHER" id="PTHR33175:SF2">
    <property type="entry name" value="INTEGRATION HOST FACTOR SUBUNIT ALPHA"/>
    <property type="match status" value="1"/>
</dbReference>
<dbReference type="SMART" id="SM00411">
    <property type="entry name" value="BHL"/>
    <property type="match status" value="1"/>
</dbReference>
<dbReference type="CDD" id="cd13835">
    <property type="entry name" value="IHF_A"/>
    <property type="match status" value="1"/>
</dbReference>
<reference evidence="8" key="1">
    <citation type="submission" date="2023-07" db="EMBL/GenBank/DDBJ databases">
        <authorList>
            <person name="Pelsma A.J. K."/>
        </authorList>
    </citation>
    <scope>NUCLEOTIDE SEQUENCE</scope>
</reference>